<name>A0AAV1HXM5_9CHLO</name>
<evidence type="ECO:0000313" key="1">
    <source>
        <dbReference type="EMBL" id="CAK0759617.1"/>
    </source>
</evidence>
<keyword evidence="2" id="KW-1185">Reference proteome</keyword>
<gene>
    <name evidence="1" type="ORF">CVIRNUC_002711</name>
</gene>
<reference evidence="1 2" key="1">
    <citation type="submission" date="2023-10" db="EMBL/GenBank/DDBJ databases">
        <authorList>
            <person name="Maclean D."/>
            <person name="Macfadyen A."/>
        </authorList>
    </citation>
    <scope>NUCLEOTIDE SEQUENCE [LARGE SCALE GENOMIC DNA]</scope>
</reference>
<proteinExistence type="predicted"/>
<sequence>MPFKLGRLCIATINGKIKANHQPDVAGRDLRTTKCILSLSKACKEYFGRFEAAKAMPWAFELCHDEQGIYILHCAAQGGKTLQRPSIQSWPCILPRPWPILYSSYVQHMLLQAGELYSKRWPMA</sequence>
<dbReference type="Proteomes" id="UP001314263">
    <property type="component" value="Unassembled WGS sequence"/>
</dbReference>
<comment type="caution">
    <text evidence="1">The sequence shown here is derived from an EMBL/GenBank/DDBJ whole genome shotgun (WGS) entry which is preliminary data.</text>
</comment>
<protein>
    <recommendedName>
        <fullName evidence="3">LAGLIDADG homing endonuclease</fullName>
    </recommendedName>
</protein>
<evidence type="ECO:0000313" key="2">
    <source>
        <dbReference type="Proteomes" id="UP001314263"/>
    </source>
</evidence>
<organism evidence="1 2">
    <name type="scientific">Coccomyxa viridis</name>
    <dbReference type="NCBI Taxonomy" id="1274662"/>
    <lineage>
        <taxon>Eukaryota</taxon>
        <taxon>Viridiplantae</taxon>
        <taxon>Chlorophyta</taxon>
        <taxon>core chlorophytes</taxon>
        <taxon>Trebouxiophyceae</taxon>
        <taxon>Trebouxiophyceae incertae sedis</taxon>
        <taxon>Coccomyxaceae</taxon>
        <taxon>Coccomyxa</taxon>
    </lineage>
</organism>
<evidence type="ECO:0008006" key="3">
    <source>
        <dbReference type="Google" id="ProtNLM"/>
    </source>
</evidence>
<accession>A0AAV1HXM5</accession>
<dbReference type="AlphaFoldDB" id="A0AAV1HXM5"/>
<dbReference type="EMBL" id="CAUYUE010000003">
    <property type="protein sequence ID" value="CAK0759617.1"/>
    <property type="molecule type" value="Genomic_DNA"/>
</dbReference>